<dbReference type="FunCoup" id="J4G3L8">
    <property type="interactions" value="503"/>
</dbReference>
<dbReference type="Pfam" id="PF13238">
    <property type="entry name" value="AAA_18"/>
    <property type="match status" value="1"/>
</dbReference>
<dbReference type="InterPro" id="IPR027417">
    <property type="entry name" value="P-loop_NTPase"/>
</dbReference>
<protein>
    <recommendedName>
        <fullName evidence="10">Adenylate kinase isoenzyme 6 homolog</fullName>
        <shortName evidence="10">AK6</shortName>
        <ecNumber evidence="10">2.7.4.3</ecNumber>
    </recommendedName>
    <alternativeName>
        <fullName evidence="10">Dual activity adenylate kinase/ATPase</fullName>
        <shortName evidence="10">AK/ATPase</shortName>
    </alternativeName>
</protein>
<dbReference type="GO" id="GO:0005524">
    <property type="term" value="F:ATP binding"/>
    <property type="evidence" value="ECO:0007669"/>
    <property type="project" value="UniProtKB-KW"/>
</dbReference>
<feature type="binding site" evidence="10">
    <location>
        <position position="78"/>
    </location>
    <ligand>
        <name>ATP</name>
        <dbReference type="ChEBI" id="CHEBI:30616"/>
    </ligand>
</feature>
<evidence type="ECO:0000256" key="1">
    <source>
        <dbReference type="ARBA" id="ARBA00000582"/>
    </source>
</evidence>
<organism evidence="12 13">
    <name type="scientific">Fibroporia radiculosa</name>
    <dbReference type="NCBI Taxonomy" id="599839"/>
    <lineage>
        <taxon>Eukaryota</taxon>
        <taxon>Fungi</taxon>
        <taxon>Dikarya</taxon>
        <taxon>Basidiomycota</taxon>
        <taxon>Agaricomycotina</taxon>
        <taxon>Agaricomycetes</taxon>
        <taxon>Polyporales</taxon>
        <taxon>Fibroporiaceae</taxon>
        <taxon>Fibroporia</taxon>
    </lineage>
</organism>
<dbReference type="GO" id="GO:0006364">
    <property type="term" value="P:rRNA processing"/>
    <property type="evidence" value="ECO:0007669"/>
    <property type="project" value="UniProtKB-KW"/>
</dbReference>
<dbReference type="OrthoDB" id="10251185at2759"/>
<dbReference type="SUPFAM" id="SSF52540">
    <property type="entry name" value="P-loop containing nucleoside triphosphate hydrolases"/>
    <property type="match status" value="1"/>
</dbReference>
<evidence type="ECO:0000256" key="3">
    <source>
        <dbReference type="ARBA" id="ARBA00022517"/>
    </source>
</evidence>
<feature type="region of interest" description="LID" evidence="10">
    <location>
        <begin position="171"/>
        <end position="181"/>
    </location>
</feature>
<dbReference type="InterPro" id="IPR020618">
    <property type="entry name" value="Adenyl_kinase_AK6"/>
</dbReference>
<accession>J4G3L8</accession>
<keyword evidence="8 10" id="KW-0067">ATP-binding</keyword>
<comment type="subcellular location">
    <subcellularLocation>
        <location evidence="10">Cytoplasm</location>
    </subcellularLocation>
    <subcellularLocation>
        <location evidence="10">Nucleus</location>
    </subcellularLocation>
</comment>
<comment type="catalytic activity">
    <reaction evidence="10">
        <text>ATP + H2O = ADP + phosphate + H(+)</text>
        <dbReference type="Rhea" id="RHEA:13065"/>
        <dbReference type="ChEBI" id="CHEBI:15377"/>
        <dbReference type="ChEBI" id="CHEBI:15378"/>
        <dbReference type="ChEBI" id="CHEBI:30616"/>
        <dbReference type="ChEBI" id="CHEBI:43474"/>
        <dbReference type="ChEBI" id="CHEBI:456216"/>
    </reaction>
</comment>
<dbReference type="FunFam" id="3.40.50.300:FF:000372">
    <property type="entry name" value="Adenylate kinase isoenzyme 6 homolog"/>
    <property type="match status" value="1"/>
</dbReference>
<keyword evidence="6 10" id="KW-0547">Nucleotide-binding</keyword>
<keyword evidence="3 10" id="KW-0690">Ribosome biogenesis</keyword>
<dbReference type="GO" id="GO:0005737">
    <property type="term" value="C:cytoplasm"/>
    <property type="evidence" value="ECO:0007669"/>
    <property type="project" value="UniProtKB-SubCell"/>
</dbReference>
<dbReference type="InParanoid" id="J4G3L8"/>
<dbReference type="PANTHER" id="PTHR12595:SF0">
    <property type="entry name" value="ADENYLATE KINASE ISOENZYME 6"/>
    <property type="match status" value="1"/>
</dbReference>
<feature type="region of interest" description="NMPbind" evidence="10">
    <location>
        <begin position="96"/>
        <end position="119"/>
    </location>
</feature>
<evidence type="ECO:0000256" key="4">
    <source>
        <dbReference type="ARBA" id="ARBA00022552"/>
    </source>
</evidence>
<evidence type="ECO:0000256" key="8">
    <source>
        <dbReference type="ARBA" id="ARBA00022840"/>
    </source>
</evidence>
<proteinExistence type="inferred from homology"/>
<comment type="similarity">
    <text evidence="10">Belongs to the adenylate kinase family. AK6 subfamily.</text>
</comment>
<dbReference type="Proteomes" id="UP000006352">
    <property type="component" value="Unassembled WGS sequence"/>
</dbReference>
<reference evidence="12 13" key="1">
    <citation type="journal article" date="2012" name="Appl. Environ. Microbiol.">
        <title>Short-read sequencing for genomic analysis of the brown rot fungus Fibroporia radiculosa.</title>
        <authorList>
            <person name="Tang J.D."/>
            <person name="Perkins A.D."/>
            <person name="Sonstegard T.S."/>
            <person name="Schroeder S.G."/>
            <person name="Burgess S.C."/>
            <person name="Diehl S.V."/>
        </authorList>
    </citation>
    <scope>NUCLEOTIDE SEQUENCE [LARGE SCALE GENOMIC DNA]</scope>
    <source>
        <strain evidence="12 13">TFFH 294</strain>
    </source>
</reference>
<evidence type="ECO:0000256" key="11">
    <source>
        <dbReference type="SAM" id="MobiDB-lite"/>
    </source>
</evidence>
<dbReference type="HAMAP" id="MF_00039">
    <property type="entry name" value="Adenylate_kinase_AK6"/>
    <property type="match status" value="1"/>
</dbReference>
<evidence type="ECO:0000256" key="7">
    <source>
        <dbReference type="ARBA" id="ARBA00022777"/>
    </source>
</evidence>
<gene>
    <name evidence="12" type="ORF">FIBRA_02959</name>
</gene>
<evidence type="ECO:0000256" key="10">
    <source>
        <dbReference type="HAMAP-Rule" id="MF_03173"/>
    </source>
</evidence>
<keyword evidence="4 10" id="KW-0698">rRNA processing</keyword>
<dbReference type="RefSeq" id="XP_012180196.1">
    <property type="nucleotide sequence ID" value="XM_012324806.1"/>
</dbReference>
<keyword evidence="9 10" id="KW-0539">Nucleus</keyword>
<dbReference type="AlphaFoldDB" id="J4G3L8"/>
<feature type="binding site" evidence="10">
    <location>
        <position position="79"/>
    </location>
    <ligand>
        <name>ATP</name>
        <dbReference type="ChEBI" id="CHEBI:30616"/>
    </ligand>
</feature>
<dbReference type="GeneID" id="24095824"/>
<sequence length="238" mass="26602">MGKSSEELDQTLKGDGRQPDVAHDISPFMAPPRGSPALRSAPSSIAGVSRPLLPPSMPPARARAPVVVLTGTPGTGKTTHAQLLQQASPVPLQHINVGDWVKDKGLYQDYDDEWQSYTVDEDKLLDELEPLAAAGGIILDWHTSDIFPERWPDLVVVLRCDHSKLWDRLEKRGYPLKKIQENNEAEIMEVVLDEVRSSYPPEIVVELQSETTDDLEANVARIVQWIEAWREDHDTSDQ</sequence>
<dbReference type="GO" id="GO:0042274">
    <property type="term" value="P:ribosomal small subunit biogenesis"/>
    <property type="evidence" value="ECO:0007669"/>
    <property type="project" value="UniProtKB-UniRule"/>
</dbReference>
<evidence type="ECO:0000256" key="9">
    <source>
        <dbReference type="ARBA" id="ARBA00023242"/>
    </source>
</evidence>
<dbReference type="PANTHER" id="PTHR12595">
    <property type="entry name" value="POS9-ACTIVATING FACTOR FAP7-RELATED"/>
    <property type="match status" value="1"/>
</dbReference>
<evidence type="ECO:0000313" key="13">
    <source>
        <dbReference type="Proteomes" id="UP000006352"/>
    </source>
</evidence>
<evidence type="ECO:0000256" key="2">
    <source>
        <dbReference type="ARBA" id="ARBA00022490"/>
    </source>
</evidence>
<dbReference type="GO" id="GO:0016887">
    <property type="term" value="F:ATP hydrolysis activity"/>
    <property type="evidence" value="ECO:0007669"/>
    <property type="project" value="UniProtKB-UniRule"/>
</dbReference>
<feature type="binding site" evidence="10">
    <location>
        <position position="76"/>
    </location>
    <ligand>
        <name>ATP</name>
        <dbReference type="ChEBI" id="CHEBI:30616"/>
    </ligand>
</feature>
<dbReference type="GO" id="GO:0004017">
    <property type="term" value="F:AMP kinase activity"/>
    <property type="evidence" value="ECO:0007669"/>
    <property type="project" value="UniProtKB-UniRule"/>
</dbReference>
<comment type="subunit">
    <text evidence="10">Interacts with small ribosomal subunit protein uS11. Not a structural component of 43S pre-ribosomes, but transiently interacts with them by binding to uS11.</text>
</comment>
<dbReference type="GO" id="GO:0005634">
    <property type="term" value="C:nucleus"/>
    <property type="evidence" value="ECO:0007669"/>
    <property type="project" value="UniProtKB-SubCell"/>
</dbReference>
<feature type="compositionally biased region" description="Basic and acidic residues" evidence="11">
    <location>
        <begin position="1"/>
        <end position="23"/>
    </location>
</feature>
<keyword evidence="13" id="KW-1185">Reference proteome</keyword>
<feature type="binding site" evidence="10">
    <location>
        <position position="172"/>
    </location>
    <ligand>
        <name>ATP</name>
        <dbReference type="ChEBI" id="CHEBI:30616"/>
    </ligand>
</feature>
<feature type="region of interest" description="Disordered" evidence="11">
    <location>
        <begin position="1"/>
        <end position="59"/>
    </location>
</feature>
<comment type="catalytic activity">
    <reaction evidence="1 10">
        <text>AMP + ATP = 2 ADP</text>
        <dbReference type="Rhea" id="RHEA:12973"/>
        <dbReference type="ChEBI" id="CHEBI:30616"/>
        <dbReference type="ChEBI" id="CHEBI:456215"/>
        <dbReference type="ChEBI" id="CHEBI:456216"/>
        <dbReference type="EC" id="2.7.4.3"/>
    </reaction>
</comment>
<feature type="binding site" evidence="10">
    <location>
        <position position="77"/>
    </location>
    <ligand>
        <name>ATP</name>
        <dbReference type="ChEBI" id="CHEBI:30616"/>
    </ligand>
</feature>
<keyword evidence="7 10" id="KW-0418">Kinase</keyword>
<feature type="binding site" evidence="10">
    <location>
        <position position="74"/>
    </location>
    <ligand>
        <name>ATP</name>
        <dbReference type="ChEBI" id="CHEBI:30616"/>
    </ligand>
</feature>
<evidence type="ECO:0000256" key="6">
    <source>
        <dbReference type="ARBA" id="ARBA00022741"/>
    </source>
</evidence>
<comment type="caution">
    <text evidence="10">Lacks conserved residue(s) required for the propagation of feature annotation.</text>
</comment>
<dbReference type="EC" id="2.7.4.3" evidence="10"/>
<dbReference type="Gene3D" id="3.40.50.300">
    <property type="entry name" value="P-loop containing nucleotide triphosphate hydrolases"/>
    <property type="match status" value="1"/>
</dbReference>
<dbReference type="STRING" id="599839.J4G3L8"/>
<evidence type="ECO:0000313" key="12">
    <source>
        <dbReference type="EMBL" id="CCM00913.1"/>
    </source>
</evidence>
<keyword evidence="5 10" id="KW-0808">Transferase</keyword>
<keyword evidence="2 10" id="KW-0963">Cytoplasm</keyword>
<name>J4G3L8_9APHY</name>
<dbReference type="EMBL" id="HE797010">
    <property type="protein sequence ID" value="CCM00913.1"/>
    <property type="molecule type" value="Genomic_DNA"/>
</dbReference>
<dbReference type="HOGENOM" id="CLU_079096_3_1_1"/>
<comment type="function">
    <text evidence="10">Broad-specificity nucleoside monophosphate (NMP) kinase that catalyzes the reversible transfer of the terminal phosphate group between nucleoside triphosphates and monophosphates. Has also ATPase activity. Involved in the late cytoplasmic maturation steps of the 40S ribosomal particles, specifically 18S rRNA maturation. While NMP activity is not required for ribosome maturation, ATPase activity is. Associates transiently with small ribosomal subunit protein uS11. ATP hydrolysis breaks the interaction with uS11. May temporarily remove uS11 from the ribosome to enable a conformational change of the ribosomal RNA that is needed for the final maturation step of the small ribosomal subunit. Its NMP activity may have a role in nuclear energy homeostasis.</text>
</comment>
<evidence type="ECO:0000256" key="5">
    <source>
        <dbReference type="ARBA" id="ARBA00022679"/>
    </source>
</evidence>